<accession>F0WQ26</accession>
<dbReference type="Pfam" id="PF14769">
    <property type="entry name" value="CLAMP"/>
    <property type="match status" value="1"/>
</dbReference>
<dbReference type="AlphaFoldDB" id="F0WQ26"/>
<dbReference type="PANTHER" id="PTHR28457:SF1">
    <property type="entry name" value="CILIA- AND FLAGELLA-ASSOCIATED PROTEIN 119"/>
    <property type="match status" value="1"/>
</dbReference>
<protein>
    <submittedName>
        <fullName evidence="1">AlNc14C193G8508 protein</fullName>
    </submittedName>
</protein>
<dbReference type="HOGENOM" id="CLU_1051381_0_0_1"/>
<evidence type="ECO:0000313" key="1">
    <source>
        <dbReference type="EMBL" id="CCA23431.1"/>
    </source>
</evidence>
<reference evidence="1" key="1">
    <citation type="journal article" date="2011" name="PLoS Biol.">
        <title>Gene gain and loss during evolution of obligate parasitism in the white rust pathogen of Arabidopsis thaliana.</title>
        <authorList>
            <person name="Kemen E."/>
            <person name="Gardiner A."/>
            <person name="Schultz-Larsen T."/>
            <person name="Kemen A.C."/>
            <person name="Balmuth A.L."/>
            <person name="Robert-Seilaniantz A."/>
            <person name="Bailey K."/>
            <person name="Holub E."/>
            <person name="Studholme D.J."/>
            <person name="Maclean D."/>
            <person name="Jones J.D."/>
        </authorList>
    </citation>
    <scope>NUCLEOTIDE SEQUENCE</scope>
</reference>
<sequence>MSRSFDCHDKTRTIQAGAHNACSPAHPTLFLSTNTIFASAPSFQVDKWIELIQQSMEITSERDQESFGALQKLLEIEHFGDNPRSSVYLEYIFHGLQFAREEMKLATEKIVRFMSLITRLFEYAVTPKDFPGSNSQNVDILSEFFPSLENVYDLFRQMIHESTEVQMPSKNEGVELHEILSNVDGSEATKLVLKRDSEPIVDDAFTIAEVAHIVNYMTSTFFRQLSAYQYVFARKRKTIEERMDLIVELPLLFPPLSEAGLLSKF</sequence>
<dbReference type="EMBL" id="FR824238">
    <property type="protein sequence ID" value="CCA23431.1"/>
    <property type="molecule type" value="Genomic_DNA"/>
</dbReference>
<dbReference type="PANTHER" id="PTHR28457">
    <property type="entry name" value="COILED-COIL DOMAIN-CONTAINING PROTEIN 189"/>
    <property type="match status" value="1"/>
</dbReference>
<dbReference type="InterPro" id="IPR032727">
    <property type="entry name" value="CLAMP"/>
</dbReference>
<gene>
    <name evidence="1" type="primary">AlNc14C193G8508</name>
    <name evidence="1" type="ORF">ALNC14_095750</name>
</gene>
<organism evidence="1">
    <name type="scientific">Albugo laibachii Nc14</name>
    <dbReference type="NCBI Taxonomy" id="890382"/>
    <lineage>
        <taxon>Eukaryota</taxon>
        <taxon>Sar</taxon>
        <taxon>Stramenopiles</taxon>
        <taxon>Oomycota</taxon>
        <taxon>Peronosporomycetes</taxon>
        <taxon>Albuginales</taxon>
        <taxon>Albuginaceae</taxon>
        <taxon>Albugo</taxon>
    </lineage>
</organism>
<name>F0WQ26_9STRA</name>
<reference evidence="1" key="2">
    <citation type="submission" date="2011-02" db="EMBL/GenBank/DDBJ databases">
        <authorList>
            <person name="MacLean D."/>
        </authorList>
    </citation>
    <scope>NUCLEOTIDE SEQUENCE</scope>
</reference>
<proteinExistence type="predicted"/>